<protein>
    <recommendedName>
        <fullName evidence="1">NAD-dependent epimerase/dehydratase domain-containing protein</fullName>
    </recommendedName>
</protein>
<gene>
    <name evidence="2" type="ORF">BEP19_12830</name>
</gene>
<keyword evidence="3" id="KW-1185">Reference proteome</keyword>
<accession>A0A419SH53</accession>
<dbReference type="EMBL" id="MCHY01000009">
    <property type="protein sequence ID" value="RKD23103.1"/>
    <property type="molecule type" value="Genomic_DNA"/>
</dbReference>
<dbReference type="SUPFAM" id="SSF51735">
    <property type="entry name" value="NAD(P)-binding Rossmann-fold domains"/>
    <property type="match status" value="1"/>
</dbReference>
<evidence type="ECO:0000313" key="2">
    <source>
        <dbReference type="EMBL" id="RKD23103.1"/>
    </source>
</evidence>
<evidence type="ECO:0000313" key="3">
    <source>
        <dbReference type="Proteomes" id="UP000284219"/>
    </source>
</evidence>
<dbReference type="Gene3D" id="3.40.50.720">
    <property type="entry name" value="NAD(P)-binding Rossmann-like Domain"/>
    <property type="match status" value="1"/>
</dbReference>
<reference evidence="2 3" key="1">
    <citation type="submission" date="2016-08" db="EMBL/GenBank/DDBJ databases">
        <title>Novel Firmicute Genomes.</title>
        <authorList>
            <person name="Poppleton D.I."/>
            <person name="Gribaldo S."/>
        </authorList>
    </citation>
    <scope>NUCLEOTIDE SEQUENCE [LARGE SCALE GENOMIC DNA]</scope>
    <source>
        <strain evidence="2 3">RAOx-1</strain>
    </source>
</reference>
<dbReference type="Pfam" id="PF01370">
    <property type="entry name" value="Epimerase"/>
    <property type="match status" value="1"/>
</dbReference>
<feature type="domain" description="NAD-dependent epimerase/dehydratase" evidence="1">
    <location>
        <begin position="4"/>
        <end position="201"/>
    </location>
</feature>
<dbReference type="OrthoDB" id="9808602at2"/>
<organism evidence="2 3">
    <name type="scientific">Ammoniphilus oxalaticus</name>
    <dbReference type="NCBI Taxonomy" id="66863"/>
    <lineage>
        <taxon>Bacteria</taxon>
        <taxon>Bacillati</taxon>
        <taxon>Bacillota</taxon>
        <taxon>Bacilli</taxon>
        <taxon>Bacillales</taxon>
        <taxon>Paenibacillaceae</taxon>
        <taxon>Aneurinibacillus group</taxon>
        <taxon>Ammoniphilus</taxon>
    </lineage>
</organism>
<dbReference type="InterPro" id="IPR050177">
    <property type="entry name" value="Lipid_A_modif_metabolic_enz"/>
</dbReference>
<dbReference type="Proteomes" id="UP000284219">
    <property type="component" value="Unassembled WGS sequence"/>
</dbReference>
<dbReference type="InterPro" id="IPR001509">
    <property type="entry name" value="Epimerase_deHydtase"/>
</dbReference>
<proteinExistence type="predicted"/>
<sequence length="265" mass="30821">MKRILITGKNSYVGTNFQRWLENEPDKYMVESISVRDDAWKEKDFSKYDVVLHVAAMVHKKEQPEMERLYFEVNKELPLQIAIKAKKSGVKQFIFMSTMAVYGEEGKVDREVIITRGTLPNPKTFYGKSKLRAEYELKKISDESFKIAILRPPIIYGPNCPGNYSRLESLAKKVPIFPLIDNKRSMLHIKSLCKMLDELIEGKKEGLFLPQDDEYVNTSLLVKDLGKQRGRKIYLSRFVGWLIRLVGKNNNLVKKVFGNLVYERY</sequence>
<dbReference type="InterPro" id="IPR036291">
    <property type="entry name" value="NAD(P)-bd_dom_sf"/>
</dbReference>
<comment type="caution">
    <text evidence="2">The sequence shown here is derived from an EMBL/GenBank/DDBJ whole genome shotgun (WGS) entry which is preliminary data.</text>
</comment>
<dbReference type="PANTHER" id="PTHR43245">
    <property type="entry name" value="BIFUNCTIONAL POLYMYXIN RESISTANCE PROTEIN ARNA"/>
    <property type="match status" value="1"/>
</dbReference>
<dbReference type="PANTHER" id="PTHR43245:SF58">
    <property type="entry name" value="BLL5923 PROTEIN"/>
    <property type="match status" value="1"/>
</dbReference>
<name>A0A419SH53_9BACL</name>
<dbReference type="AlphaFoldDB" id="A0A419SH53"/>
<dbReference type="RefSeq" id="WP_120190592.1">
    <property type="nucleotide sequence ID" value="NZ_MCHY01000009.1"/>
</dbReference>
<evidence type="ECO:0000259" key="1">
    <source>
        <dbReference type="Pfam" id="PF01370"/>
    </source>
</evidence>